<proteinExistence type="predicted"/>
<organism evidence="3 4">
    <name type="scientific">Streptomyces chiangmaiensis</name>
    <dbReference type="NCBI Taxonomy" id="766497"/>
    <lineage>
        <taxon>Bacteria</taxon>
        <taxon>Bacillati</taxon>
        <taxon>Actinomycetota</taxon>
        <taxon>Actinomycetes</taxon>
        <taxon>Kitasatosporales</taxon>
        <taxon>Streptomycetaceae</taxon>
        <taxon>Streptomyces</taxon>
    </lineage>
</organism>
<feature type="domain" description="Tyr recombinase" evidence="2">
    <location>
        <begin position="438"/>
        <end position="647"/>
    </location>
</feature>
<dbReference type="EMBL" id="JAYWVC010000376">
    <property type="protein sequence ID" value="MED7828407.1"/>
    <property type="molecule type" value="Genomic_DNA"/>
</dbReference>
<name>A0ABU7FWB8_9ACTN</name>
<evidence type="ECO:0000259" key="2">
    <source>
        <dbReference type="PROSITE" id="PS51898"/>
    </source>
</evidence>
<dbReference type="Pfam" id="PF00589">
    <property type="entry name" value="Phage_integrase"/>
    <property type="match status" value="1"/>
</dbReference>
<protein>
    <submittedName>
        <fullName evidence="3">Site-specific integrase</fullName>
    </submittedName>
</protein>
<accession>A0ABU7FWB8</accession>
<dbReference type="InterPro" id="IPR002104">
    <property type="entry name" value="Integrase_catalytic"/>
</dbReference>
<evidence type="ECO:0000313" key="4">
    <source>
        <dbReference type="Proteomes" id="UP001333996"/>
    </source>
</evidence>
<dbReference type="InterPro" id="IPR011010">
    <property type="entry name" value="DNA_brk_join_enz"/>
</dbReference>
<evidence type="ECO:0000256" key="1">
    <source>
        <dbReference type="ARBA" id="ARBA00023172"/>
    </source>
</evidence>
<dbReference type="RefSeq" id="WP_329512750.1">
    <property type="nucleotide sequence ID" value="NZ_JAYWVC010000376.1"/>
</dbReference>
<dbReference type="SUPFAM" id="SSF56349">
    <property type="entry name" value="DNA breaking-rejoining enzymes"/>
    <property type="match status" value="1"/>
</dbReference>
<evidence type="ECO:0000313" key="3">
    <source>
        <dbReference type="EMBL" id="MED7828407.1"/>
    </source>
</evidence>
<keyword evidence="4" id="KW-1185">Reference proteome</keyword>
<keyword evidence="1" id="KW-0233">DNA recombination</keyword>
<dbReference type="Gene3D" id="1.10.443.10">
    <property type="entry name" value="Intergrase catalytic core"/>
    <property type="match status" value="1"/>
</dbReference>
<dbReference type="CDD" id="cd00397">
    <property type="entry name" value="DNA_BRE_C"/>
    <property type="match status" value="1"/>
</dbReference>
<sequence length="816" mass="91456">MTALAAARRIHAYADSPKSPLSRLATATSQDFLREAGWDPRSLVLTLSAAHPMLGWDVCTVPGCGGMVEGSKDAGLCATCGKHRAETGRVPTASPKTFTIGEGPCRVGCPRPWESRRRPLCAAHEHRRGKVLKIPLEAFLARADVVPLPGFGACAVLACTRLRYSGTSPFCQAHQTRWTNQARLGPQPNRERWCRTESAVAEEGRVSLRGLPPLVVAEVLYGLQQRCAEGTKTHRAVLRPLCDRLRRTEVASIADLEPPGRRQQRDLWRSLVTHCRRALSSPAEEQAKDQWDLMVLGHRGSLDFTVIGQSWLRGAAKRWVAEDLPRRRGPNAANLWQYTLANLVELATSLRIQRDDHGELPAALGRSDITAFTNRLAFLQREGTLSPGRRIDILRNVRTVLDSARWQGLTRPGQPLAGLPDDFSVLKEDIPSKDRSDVPGRALPIEIMRQLCQGLSAVAQVTTCQDAQLAIELLIDTGRRPEEICSLPWDCLKKDGQGKHVLLWDNLKCQRPGRELPITDATARLVADQQQRVRARFPHTPAAELRLIPAPKMNPHGAKPFRPATLNEIHRAWVDSLPPLVIQLGGRTVEFDKQRVFPYAYRHTYAQRHADAGVPVDVLRELLDHESMDTTRGYYRVGAERRREAVDKVAHHQFDRHGQRIWREAEALLDAERTRHAIGQVAVPYGTCHEPTNVQAGGGSCPFRFRCVGCDHFRTDVSYLPDLTTYLQDLLRDRERILAATDLDEWARADALPSEEEIRKVKALVHRVREDLDGLTDKERAEIDQAVAVVRRTRQLVHLGMPQVRAPHPDLRLERP</sequence>
<dbReference type="Proteomes" id="UP001333996">
    <property type="component" value="Unassembled WGS sequence"/>
</dbReference>
<dbReference type="InterPro" id="IPR013762">
    <property type="entry name" value="Integrase-like_cat_sf"/>
</dbReference>
<reference evidence="3" key="1">
    <citation type="submission" date="2024-01" db="EMBL/GenBank/DDBJ databases">
        <title>First draft genome sequence data of TA4-1, the type strain of Gram-positive actinobacterium Streptomyces chiangmaiensis.</title>
        <authorList>
            <person name="Yasawong M."/>
            <person name="Nantapong N."/>
        </authorList>
    </citation>
    <scope>NUCLEOTIDE SEQUENCE</scope>
    <source>
        <strain evidence="3">TA4-1</strain>
    </source>
</reference>
<comment type="caution">
    <text evidence="3">The sequence shown here is derived from an EMBL/GenBank/DDBJ whole genome shotgun (WGS) entry which is preliminary data.</text>
</comment>
<gene>
    <name evidence="3" type="ORF">VXC91_42755</name>
</gene>
<dbReference type="PROSITE" id="PS51898">
    <property type="entry name" value="TYR_RECOMBINASE"/>
    <property type="match status" value="1"/>
</dbReference>